<feature type="active site" description="O-isoaspartyl threonine intermediate" evidence="2">
    <location>
        <position position="25"/>
    </location>
</feature>
<dbReference type="PANTHER" id="PTHR11707:SF28">
    <property type="entry name" value="60 KDA LYSOPHOSPHOLIPASE"/>
    <property type="match status" value="1"/>
</dbReference>
<feature type="binding site" evidence="3">
    <location>
        <position position="74"/>
    </location>
    <ligand>
        <name>substrate</name>
    </ligand>
</feature>
<dbReference type="EMBL" id="BMXN01000023">
    <property type="protein sequence ID" value="GGW36668.1"/>
    <property type="molecule type" value="Genomic_DNA"/>
</dbReference>
<accession>A0A8H9M1U3</accession>
<dbReference type="InterPro" id="IPR020827">
    <property type="entry name" value="Asparaginase/glutaminase_AS1"/>
</dbReference>
<evidence type="ECO:0000256" key="3">
    <source>
        <dbReference type="PIRSR" id="PIRSR001220-2"/>
    </source>
</evidence>
<dbReference type="SFLD" id="SFLDS00057">
    <property type="entry name" value="Glutaminase/Asparaginase"/>
    <property type="match status" value="1"/>
</dbReference>
<feature type="active site" evidence="5">
    <location>
        <position position="105"/>
    </location>
</feature>
<dbReference type="SMART" id="SM00870">
    <property type="entry name" value="Asparaginase"/>
    <property type="match status" value="1"/>
</dbReference>
<feature type="active site" evidence="4">
    <location>
        <position position="25"/>
    </location>
</feature>
<evidence type="ECO:0000256" key="5">
    <source>
        <dbReference type="PROSITE-ProRule" id="PRU10100"/>
    </source>
</evidence>
<dbReference type="AlphaFoldDB" id="A0A8H9M1U3"/>
<dbReference type="PIRSF" id="PIRSF500176">
    <property type="entry name" value="L_ASNase"/>
    <property type="match status" value="1"/>
</dbReference>
<reference evidence="9" key="1">
    <citation type="journal article" date="2019" name="Int. J. Syst. Evol. Microbiol.">
        <title>The Global Catalogue of Microorganisms (GCM) 10K type strain sequencing project: providing services to taxonomists for standard genome sequencing and annotation.</title>
        <authorList>
            <consortium name="The Broad Institute Genomics Platform"/>
            <consortium name="The Broad Institute Genome Sequencing Center for Infectious Disease"/>
            <person name="Wu L."/>
            <person name="Ma J."/>
        </authorList>
    </citation>
    <scope>NUCLEOTIDE SEQUENCE [LARGE SCALE GENOMIC DNA]</scope>
    <source>
        <strain evidence="9">KCTC 22154</strain>
    </source>
</reference>
<dbReference type="SUPFAM" id="SSF53774">
    <property type="entry name" value="Glutaminase/Asparaginase"/>
    <property type="match status" value="1"/>
</dbReference>
<dbReference type="PRINTS" id="PR00139">
    <property type="entry name" value="ASNGLNASE"/>
</dbReference>
<dbReference type="PROSITE" id="PS00144">
    <property type="entry name" value="ASN_GLN_ASE_1"/>
    <property type="match status" value="1"/>
</dbReference>
<gene>
    <name evidence="8" type="primary">ansA</name>
    <name evidence="8" type="ORF">GCM10007157_30000</name>
</gene>
<organism evidence="8 9">
    <name type="scientific">Vreelandella hamiltonii</name>
    <dbReference type="NCBI Taxonomy" id="502829"/>
    <lineage>
        <taxon>Bacteria</taxon>
        <taxon>Pseudomonadati</taxon>
        <taxon>Pseudomonadota</taxon>
        <taxon>Gammaproteobacteria</taxon>
        <taxon>Oceanospirillales</taxon>
        <taxon>Halomonadaceae</taxon>
        <taxon>Vreelandella</taxon>
    </lineage>
</organism>
<dbReference type="Gene3D" id="3.40.50.1170">
    <property type="entry name" value="L-asparaginase, N-terminal domain"/>
    <property type="match status" value="1"/>
</dbReference>
<dbReference type="InterPro" id="IPR041725">
    <property type="entry name" value="L-asparaginase_I"/>
</dbReference>
<dbReference type="PROSITE" id="PS00917">
    <property type="entry name" value="ASN_GLN_ASE_2"/>
    <property type="match status" value="1"/>
</dbReference>
<name>A0A8H9M1U3_9GAMM</name>
<dbReference type="PROSITE" id="PS51732">
    <property type="entry name" value="ASN_GLN_ASE_3"/>
    <property type="match status" value="1"/>
</dbReference>
<evidence type="ECO:0000259" key="6">
    <source>
        <dbReference type="Pfam" id="PF00710"/>
    </source>
</evidence>
<dbReference type="GO" id="GO:0006520">
    <property type="term" value="P:amino acid metabolic process"/>
    <property type="evidence" value="ECO:0007669"/>
    <property type="project" value="InterPro"/>
</dbReference>
<evidence type="ECO:0000256" key="2">
    <source>
        <dbReference type="PIRSR" id="PIRSR001220-1"/>
    </source>
</evidence>
<dbReference type="Gene3D" id="3.40.50.40">
    <property type="match status" value="1"/>
</dbReference>
<comment type="similarity">
    <text evidence="1">Belongs to the asparaginase 1 family.</text>
</comment>
<evidence type="ECO:0000259" key="7">
    <source>
        <dbReference type="Pfam" id="PF17763"/>
    </source>
</evidence>
<dbReference type="PANTHER" id="PTHR11707">
    <property type="entry name" value="L-ASPARAGINASE"/>
    <property type="match status" value="1"/>
</dbReference>
<sequence>MSNAPRLTDTPYPHERVLVIYTGGTIGMQPTSEGLVPAGNFAERLQNALQQLPIARQQTLPAYDIISHDRLIDSSAATPMTWQTLAADIAERFATYRGFVILHGTDTLSWSASSLAYQLQGLDKAVVLTGAMQPLEAANSDALDNVCGALQFAAMSALQEVAIYFAGRLMRGVRTVKQHCEAMTAFASPNYPLLGERVDDDCVLYPSRGLAMHQRGAPRFELPDYRCLAQGQVVRIALWPGMAAWQLSSWLAHDSVKGALLQLWGAGNLPDDPDLLAVLARASGEGKLIAAVSQCPQGTLHLGAYSAGHGLTDAGVLSGGSMTPEAAYTKLVHLLAQPLAHEDRATRFVTPLVGER</sequence>
<evidence type="ECO:0000256" key="1">
    <source>
        <dbReference type="ARBA" id="ARBA00010518"/>
    </source>
</evidence>
<dbReference type="InterPro" id="IPR037152">
    <property type="entry name" value="L-asparaginase_N_sf"/>
</dbReference>
<evidence type="ECO:0000313" key="9">
    <source>
        <dbReference type="Proteomes" id="UP000623776"/>
    </source>
</evidence>
<evidence type="ECO:0000256" key="4">
    <source>
        <dbReference type="PROSITE-ProRule" id="PRU10099"/>
    </source>
</evidence>
<dbReference type="Proteomes" id="UP000623776">
    <property type="component" value="Unassembled WGS sequence"/>
</dbReference>
<comment type="caution">
    <text evidence="8">The sequence shown here is derived from an EMBL/GenBank/DDBJ whole genome shotgun (WGS) entry which is preliminary data.</text>
</comment>
<dbReference type="InterPro" id="IPR040919">
    <property type="entry name" value="Asparaginase_C"/>
</dbReference>
<dbReference type="InterPro" id="IPR027473">
    <property type="entry name" value="L-asparaginase_C"/>
</dbReference>
<dbReference type="CDD" id="cd08963">
    <property type="entry name" value="L-asparaginase_I"/>
    <property type="match status" value="1"/>
</dbReference>
<dbReference type="PIRSF" id="PIRSF001220">
    <property type="entry name" value="L-ASNase_gatD"/>
    <property type="match status" value="1"/>
</dbReference>
<dbReference type="InterPro" id="IPR036152">
    <property type="entry name" value="Asp/glu_Ase-like_sf"/>
</dbReference>
<feature type="domain" description="Asparaginase/glutaminase C-terminal" evidence="7">
    <location>
        <begin position="233"/>
        <end position="344"/>
    </location>
</feature>
<dbReference type="GO" id="GO:0004067">
    <property type="term" value="F:asparaginase activity"/>
    <property type="evidence" value="ECO:0007669"/>
    <property type="project" value="UniProtKB-UniRule"/>
</dbReference>
<protein>
    <submittedName>
        <fullName evidence="8">L-asparaginase 1</fullName>
    </submittedName>
</protein>
<dbReference type="InterPro" id="IPR027475">
    <property type="entry name" value="Asparaginase/glutaminase_AS2"/>
</dbReference>
<feature type="domain" description="L-asparaginase N-terminal" evidence="6">
    <location>
        <begin position="16"/>
        <end position="201"/>
    </location>
</feature>
<dbReference type="InterPro" id="IPR027474">
    <property type="entry name" value="L-asparaginase_N"/>
</dbReference>
<feature type="binding site" evidence="3">
    <location>
        <begin position="105"/>
        <end position="106"/>
    </location>
    <ligand>
        <name>substrate</name>
    </ligand>
</feature>
<evidence type="ECO:0000313" key="8">
    <source>
        <dbReference type="EMBL" id="GGW36668.1"/>
    </source>
</evidence>
<proteinExistence type="inferred from homology"/>
<dbReference type="InterPro" id="IPR006034">
    <property type="entry name" value="Asparaginase/glutaminase-like"/>
</dbReference>
<keyword evidence="9" id="KW-1185">Reference proteome</keyword>
<dbReference type="RefSeq" id="WP_189464037.1">
    <property type="nucleotide sequence ID" value="NZ_BMXN01000023.1"/>
</dbReference>
<dbReference type="Pfam" id="PF00710">
    <property type="entry name" value="Asparaginase"/>
    <property type="match status" value="1"/>
</dbReference>
<dbReference type="Pfam" id="PF17763">
    <property type="entry name" value="Asparaginase_C"/>
    <property type="match status" value="1"/>
</dbReference>